<evidence type="ECO:0000256" key="2">
    <source>
        <dbReference type="SAM" id="SignalP"/>
    </source>
</evidence>
<evidence type="ECO:0000313" key="3">
    <source>
        <dbReference type="EMBL" id="SDB99413.1"/>
    </source>
</evidence>
<feature type="compositionally biased region" description="Gly residues" evidence="1">
    <location>
        <begin position="40"/>
        <end position="51"/>
    </location>
</feature>
<evidence type="ECO:0000256" key="1">
    <source>
        <dbReference type="SAM" id="MobiDB-lite"/>
    </source>
</evidence>
<keyword evidence="4" id="KW-1185">Reference proteome</keyword>
<feature type="region of interest" description="Disordered" evidence="1">
    <location>
        <begin position="21"/>
        <end position="66"/>
    </location>
</feature>
<accession>A0A1G6HZ44</accession>
<dbReference type="RefSeq" id="WP_092739118.1">
    <property type="nucleotide sequence ID" value="NZ_FMZC01000001.1"/>
</dbReference>
<feature type="chain" id="PRO_5011523018" description="DUF3299 domain-containing protein" evidence="2">
    <location>
        <begin position="21"/>
        <end position="184"/>
    </location>
</feature>
<dbReference type="Gene3D" id="2.40.50.870">
    <property type="entry name" value="Protein of unknown function (DUF3299)"/>
    <property type="match status" value="1"/>
</dbReference>
<sequence>MKPLSTLAFAGLLACGVAGAQAPQGGQDAQGAGAALSSPLGGGGLPQGSGAGYHSPQSPIKPLPTRTDVVPWSTLSNLQKKTLKTRIEPLFNAEQKALDQTVQRVQGFMVPMTAKPQQRHFLLTSVPLTCAFCIPGGPESMVEVKASSPVTYSLEPVVVEGRFETLRNDEYGLFYRMVEAKPVQ</sequence>
<keyword evidence="2" id="KW-0732">Signal</keyword>
<evidence type="ECO:0000313" key="4">
    <source>
        <dbReference type="Proteomes" id="UP000198781"/>
    </source>
</evidence>
<dbReference type="Pfam" id="PF11736">
    <property type="entry name" value="DUF3299"/>
    <property type="match status" value="1"/>
</dbReference>
<proteinExistence type="predicted"/>
<dbReference type="Proteomes" id="UP000198781">
    <property type="component" value="Unassembled WGS sequence"/>
</dbReference>
<reference evidence="3 4" key="1">
    <citation type="submission" date="2016-10" db="EMBL/GenBank/DDBJ databases">
        <authorList>
            <person name="de Groot N.N."/>
        </authorList>
    </citation>
    <scope>NUCLEOTIDE SEQUENCE [LARGE SCALE GENOMIC DNA]</scope>
    <source>
        <strain evidence="3 4">DSM 16619</strain>
    </source>
</reference>
<gene>
    <name evidence="3" type="ORF">SAMN05192589_10123</name>
</gene>
<dbReference type="EMBL" id="FMZC01000001">
    <property type="protein sequence ID" value="SDB99413.1"/>
    <property type="molecule type" value="Genomic_DNA"/>
</dbReference>
<feature type="compositionally biased region" description="Low complexity" evidence="1">
    <location>
        <begin position="21"/>
        <end position="39"/>
    </location>
</feature>
<dbReference type="STRING" id="187868.SAMN05192589_10123"/>
<dbReference type="InterPro" id="IPR021727">
    <property type="entry name" value="DUF3299"/>
</dbReference>
<organism evidence="3 4">
    <name type="scientific">Paracidovorax valerianellae</name>
    <dbReference type="NCBI Taxonomy" id="187868"/>
    <lineage>
        <taxon>Bacteria</taxon>
        <taxon>Pseudomonadati</taxon>
        <taxon>Pseudomonadota</taxon>
        <taxon>Betaproteobacteria</taxon>
        <taxon>Burkholderiales</taxon>
        <taxon>Comamonadaceae</taxon>
        <taxon>Paracidovorax</taxon>
    </lineage>
</organism>
<name>A0A1G6HZ44_9BURK</name>
<dbReference type="AlphaFoldDB" id="A0A1G6HZ44"/>
<dbReference type="PROSITE" id="PS51257">
    <property type="entry name" value="PROKAR_LIPOPROTEIN"/>
    <property type="match status" value="1"/>
</dbReference>
<dbReference type="OrthoDB" id="5793250at2"/>
<protein>
    <recommendedName>
        <fullName evidence="5">DUF3299 domain-containing protein</fullName>
    </recommendedName>
</protein>
<evidence type="ECO:0008006" key="5">
    <source>
        <dbReference type="Google" id="ProtNLM"/>
    </source>
</evidence>
<feature type="signal peptide" evidence="2">
    <location>
        <begin position="1"/>
        <end position="20"/>
    </location>
</feature>